<reference evidence="3 4" key="1">
    <citation type="journal article" date="2019" name="Int. J. Syst. Evol. Microbiol.">
        <title>The Global Catalogue of Microorganisms (GCM) 10K type strain sequencing project: providing services to taxonomists for standard genome sequencing and annotation.</title>
        <authorList>
            <consortium name="The Broad Institute Genomics Platform"/>
            <consortium name="The Broad Institute Genome Sequencing Center for Infectious Disease"/>
            <person name="Wu L."/>
            <person name="Ma J."/>
        </authorList>
    </citation>
    <scope>NUCLEOTIDE SEQUENCE [LARGE SCALE GENOMIC DNA]</scope>
    <source>
        <strain evidence="3 4">JCM 12696</strain>
    </source>
</reference>
<evidence type="ECO:0000313" key="4">
    <source>
        <dbReference type="Proteomes" id="UP001501371"/>
    </source>
</evidence>
<dbReference type="EMBL" id="BAAAKV010000027">
    <property type="protein sequence ID" value="GAA1172770.1"/>
    <property type="molecule type" value="Genomic_DNA"/>
</dbReference>
<dbReference type="Proteomes" id="UP001501371">
    <property type="component" value="Unassembled WGS sequence"/>
</dbReference>
<feature type="compositionally biased region" description="Gly residues" evidence="1">
    <location>
        <begin position="135"/>
        <end position="145"/>
    </location>
</feature>
<evidence type="ECO:0000256" key="2">
    <source>
        <dbReference type="SAM" id="SignalP"/>
    </source>
</evidence>
<keyword evidence="4" id="KW-1185">Reference proteome</keyword>
<gene>
    <name evidence="3" type="ORF">GCM10009654_32480</name>
</gene>
<feature type="region of interest" description="Disordered" evidence="1">
    <location>
        <begin position="42"/>
        <end position="192"/>
    </location>
</feature>
<dbReference type="RefSeq" id="WP_344276536.1">
    <property type="nucleotide sequence ID" value="NZ_BAAAKV010000027.1"/>
</dbReference>
<evidence type="ECO:0000256" key="1">
    <source>
        <dbReference type="SAM" id="MobiDB-lite"/>
    </source>
</evidence>
<feature type="compositionally biased region" description="Pro residues" evidence="1">
    <location>
        <begin position="96"/>
        <end position="117"/>
    </location>
</feature>
<feature type="chain" id="PRO_5046181887" description="Gram-positive cocci surface proteins LPxTG domain-containing protein" evidence="2">
    <location>
        <begin position="33"/>
        <end position="226"/>
    </location>
</feature>
<evidence type="ECO:0000313" key="3">
    <source>
        <dbReference type="EMBL" id="GAA1172770.1"/>
    </source>
</evidence>
<feature type="compositionally biased region" description="Pro residues" evidence="1">
    <location>
        <begin position="50"/>
        <end position="60"/>
    </location>
</feature>
<protein>
    <recommendedName>
        <fullName evidence="5">Gram-positive cocci surface proteins LPxTG domain-containing protein</fullName>
    </recommendedName>
</protein>
<evidence type="ECO:0008006" key="5">
    <source>
        <dbReference type="Google" id="ProtNLM"/>
    </source>
</evidence>
<sequence>MTKKTRIRVARLAAGAVIAAGASLTAAGAASATDIDLGIVGVNVTLGDPTDPPTDIPEPPTDPEDPPTEPEDPPTEPEEPPTEPEEPPTEPEEPPTDPTDPSDPPTDPTDPSDPPAGDPSEPSDPSAPSPNTPGENGGGAPGGNGSDDEGAGTCTVDLDGAECADNTGTDNAGSKPVEQSVGKEELAETGAGDTTTFLLIGAATMIAGGIGFRMLPRLVGGGRTAA</sequence>
<keyword evidence="2" id="KW-0732">Signal</keyword>
<proteinExistence type="predicted"/>
<accession>A0ABN1UX72</accession>
<name>A0ABN1UX72_9ACTN</name>
<comment type="caution">
    <text evidence="3">The sequence shown here is derived from an EMBL/GenBank/DDBJ whole genome shotgun (WGS) entry which is preliminary data.</text>
</comment>
<feature type="signal peptide" evidence="2">
    <location>
        <begin position="1"/>
        <end position="32"/>
    </location>
</feature>
<organism evidence="3 4">
    <name type="scientific">Streptomyces hebeiensis</name>
    <dbReference type="NCBI Taxonomy" id="229486"/>
    <lineage>
        <taxon>Bacteria</taxon>
        <taxon>Bacillati</taxon>
        <taxon>Actinomycetota</taxon>
        <taxon>Actinomycetes</taxon>
        <taxon>Kitasatosporales</taxon>
        <taxon>Streptomycetaceae</taxon>
        <taxon>Streptomyces</taxon>
    </lineage>
</organism>
<feature type="compositionally biased region" description="Acidic residues" evidence="1">
    <location>
        <begin position="61"/>
        <end position="95"/>
    </location>
</feature>